<dbReference type="GO" id="GO:0005840">
    <property type="term" value="C:ribosome"/>
    <property type="evidence" value="ECO:0007669"/>
    <property type="project" value="UniProtKB-KW"/>
</dbReference>
<organism evidence="2 3">
    <name type="scientific">Calidifontibacter indicus</name>
    <dbReference type="NCBI Taxonomy" id="419650"/>
    <lineage>
        <taxon>Bacteria</taxon>
        <taxon>Bacillati</taxon>
        <taxon>Actinomycetota</taxon>
        <taxon>Actinomycetes</taxon>
        <taxon>Micrococcales</taxon>
        <taxon>Dermacoccaceae</taxon>
        <taxon>Calidifontibacter</taxon>
    </lineage>
</organism>
<protein>
    <submittedName>
        <fullName evidence="2">Ribosomal protein S18 acetylase RimI-like enzyme</fullName>
    </submittedName>
</protein>
<accession>A0A3D9UQ13</accession>
<dbReference type="PANTHER" id="PTHR43138">
    <property type="entry name" value="ACETYLTRANSFERASE, GNAT FAMILY"/>
    <property type="match status" value="1"/>
</dbReference>
<keyword evidence="3" id="KW-1185">Reference proteome</keyword>
<comment type="caution">
    <text evidence="2">The sequence shown here is derived from an EMBL/GenBank/DDBJ whole genome shotgun (WGS) entry which is preliminary data.</text>
</comment>
<dbReference type="Gene3D" id="3.40.630.30">
    <property type="match status" value="1"/>
</dbReference>
<evidence type="ECO:0000313" key="3">
    <source>
        <dbReference type="Proteomes" id="UP000256253"/>
    </source>
</evidence>
<reference evidence="2 3" key="1">
    <citation type="submission" date="2018-08" db="EMBL/GenBank/DDBJ databases">
        <title>Sequencing the genomes of 1000 actinobacteria strains.</title>
        <authorList>
            <person name="Klenk H.-P."/>
        </authorList>
    </citation>
    <scope>NUCLEOTIDE SEQUENCE [LARGE SCALE GENOMIC DNA]</scope>
    <source>
        <strain evidence="2 3">DSM 22967</strain>
    </source>
</reference>
<sequence>MSEIRPATEADWAQIWPFWREIVRAGETYAYPHDATSDEAAAMWMERPPGATVVWVDDHGAVLGSAKMGPNRPGNGDHIGTASFVVSPAGRGKGVGRALGDYVVKWHRRNGFHGIQFNAVVETNETAVRLWKSLGFNVIGTVPESFRHPEHGLVGLHVMYLPLQVNSPARDGS</sequence>
<dbReference type="EMBL" id="QTUA01000001">
    <property type="protein sequence ID" value="REF31409.1"/>
    <property type="molecule type" value="Genomic_DNA"/>
</dbReference>
<keyword evidence="2" id="KW-0689">Ribosomal protein</keyword>
<dbReference type="SUPFAM" id="SSF55729">
    <property type="entry name" value="Acyl-CoA N-acyltransferases (Nat)"/>
    <property type="match status" value="1"/>
</dbReference>
<dbReference type="Proteomes" id="UP000256253">
    <property type="component" value="Unassembled WGS sequence"/>
</dbReference>
<name>A0A3D9UQ13_9MICO</name>
<dbReference type="PROSITE" id="PS51186">
    <property type="entry name" value="GNAT"/>
    <property type="match status" value="1"/>
</dbReference>
<dbReference type="GO" id="GO:0016747">
    <property type="term" value="F:acyltransferase activity, transferring groups other than amino-acyl groups"/>
    <property type="evidence" value="ECO:0007669"/>
    <property type="project" value="InterPro"/>
</dbReference>
<proteinExistence type="predicted"/>
<dbReference type="InterPro" id="IPR052742">
    <property type="entry name" value="Mito_N-acetyltransferase"/>
</dbReference>
<dbReference type="InterPro" id="IPR000182">
    <property type="entry name" value="GNAT_dom"/>
</dbReference>
<dbReference type="Pfam" id="PF00583">
    <property type="entry name" value="Acetyltransf_1"/>
    <property type="match status" value="1"/>
</dbReference>
<feature type="domain" description="N-acetyltransferase" evidence="1">
    <location>
        <begin position="2"/>
        <end position="164"/>
    </location>
</feature>
<evidence type="ECO:0000259" key="1">
    <source>
        <dbReference type="PROSITE" id="PS51186"/>
    </source>
</evidence>
<dbReference type="OrthoDB" id="9788300at2"/>
<gene>
    <name evidence="2" type="ORF">DFJ65_2476</name>
</gene>
<dbReference type="PANTHER" id="PTHR43138:SF1">
    <property type="entry name" value="N-ACETYLTRANSFERASE ACA1"/>
    <property type="match status" value="1"/>
</dbReference>
<dbReference type="RefSeq" id="WP_115923248.1">
    <property type="nucleotide sequence ID" value="NZ_QTUA01000001.1"/>
</dbReference>
<keyword evidence="2" id="KW-0687">Ribonucleoprotein</keyword>
<evidence type="ECO:0000313" key="2">
    <source>
        <dbReference type="EMBL" id="REF31409.1"/>
    </source>
</evidence>
<dbReference type="AlphaFoldDB" id="A0A3D9UQ13"/>
<dbReference type="InterPro" id="IPR016181">
    <property type="entry name" value="Acyl_CoA_acyltransferase"/>
</dbReference>
<dbReference type="CDD" id="cd04301">
    <property type="entry name" value="NAT_SF"/>
    <property type="match status" value="1"/>
</dbReference>